<sequence>MNWSILTSLLALAVVIFADERYTDRYDNLNLDEIMSNKRLLTSYIKCILDKGRCTPEGKELKLHITDAMQNSCLKCTNFQRHGARKIVKFIRANEKDSWEQIKKKYDPNNVYKDKYEAFLEAEN</sequence>
<feature type="non-terminal residue" evidence="2">
    <location>
        <position position="1"/>
    </location>
</feature>
<gene>
    <name evidence="2" type="ORF">IPOD504_LOCUS3816</name>
</gene>
<keyword evidence="3" id="KW-1185">Reference proteome</keyword>
<dbReference type="InterPro" id="IPR005055">
    <property type="entry name" value="A10/PebIII"/>
</dbReference>
<dbReference type="EMBL" id="OW152826">
    <property type="protein sequence ID" value="CAH2042433.1"/>
    <property type="molecule type" value="Genomic_DNA"/>
</dbReference>
<name>A0ABN8HXW5_9NEOP</name>
<dbReference type="Pfam" id="PF03392">
    <property type="entry name" value="OS-D"/>
    <property type="match status" value="1"/>
</dbReference>
<dbReference type="InterPro" id="IPR036682">
    <property type="entry name" value="OS_D_A10/PebIII_sf"/>
</dbReference>
<proteinExistence type="predicted"/>
<dbReference type="Proteomes" id="UP000837857">
    <property type="component" value="Chromosome 14"/>
</dbReference>
<keyword evidence="1" id="KW-0732">Signal</keyword>
<feature type="chain" id="PRO_5047436484" evidence="1">
    <location>
        <begin position="19"/>
        <end position="124"/>
    </location>
</feature>
<protein>
    <submittedName>
        <fullName evidence="2">Uncharacterized protein</fullName>
    </submittedName>
</protein>
<accession>A0ABN8HXW5</accession>
<evidence type="ECO:0000313" key="2">
    <source>
        <dbReference type="EMBL" id="CAH2042433.1"/>
    </source>
</evidence>
<reference evidence="2" key="1">
    <citation type="submission" date="2022-03" db="EMBL/GenBank/DDBJ databases">
        <authorList>
            <person name="Martin H S."/>
        </authorList>
    </citation>
    <scope>NUCLEOTIDE SEQUENCE</scope>
</reference>
<dbReference type="Gene3D" id="1.10.2080.10">
    <property type="entry name" value="Insect odorant-binding protein A10/Ejaculatory bulb-specific protein 3"/>
    <property type="match status" value="1"/>
</dbReference>
<evidence type="ECO:0000313" key="3">
    <source>
        <dbReference type="Proteomes" id="UP000837857"/>
    </source>
</evidence>
<dbReference type="PANTHER" id="PTHR11257:SF13">
    <property type="entry name" value="GEO07322P1"/>
    <property type="match status" value="1"/>
</dbReference>
<evidence type="ECO:0000256" key="1">
    <source>
        <dbReference type="SAM" id="SignalP"/>
    </source>
</evidence>
<dbReference type="PANTHER" id="PTHR11257">
    <property type="entry name" value="CHEMOSENSORY PROTEIN-RELATED"/>
    <property type="match status" value="1"/>
</dbReference>
<feature type="signal peptide" evidence="1">
    <location>
        <begin position="1"/>
        <end position="18"/>
    </location>
</feature>
<dbReference type="SUPFAM" id="SSF100910">
    <property type="entry name" value="Chemosensory protein Csp2"/>
    <property type="match status" value="1"/>
</dbReference>
<organism evidence="2 3">
    <name type="scientific">Iphiclides podalirius</name>
    <name type="common">scarce swallowtail</name>
    <dbReference type="NCBI Taxonomy" id="110791"/>
    <lineage>
        <taxon>Eukaryota</taxon>
        <taxon>Metazoa</taxon>
        <taxon>Ecdysozoa</taxon>
        <taxon>Arthropoda</taxon>
        <taxon>Hexapoda</taxon>
        <taxon>Insecta</taxon>
        <taxon>Pterygota</taxon>
        <taxon>Neoptera</taxon>
        <taxon>Endopterygota</taxon>
        <taxon>Lepidoptera</taxon>
        <taxon>Glossata</taxon>
        <taxon>Ditrysia</taxon>
        <taxon>Papilionoidea</taxon>
        <taxon>Papilionidae</taxon>
        <taxon>Papilioninae</taxon>
        <taxon>Iphiclides</taxon>
    </lineage>
</organism>